<evidence type="ECO:0000313" key="11">
    <source>
        <dbReference type="Proteomes" id="UP000264820"/>
    </source>
</evidence>
<comment type="subcellular location">
    <subcellularLocation>
        <location evidence="1">Secreted</location>
        <location evidence="1">Extracellular space</location>
        <location evidence="1">Extracellular matrix</location>
    </subcellularLocation>
</comment>
<dbReference type="GO" id="GO:0030020">
    <property type="term" value="F:extracellular matrix structural constituent conferring tensile strength"/>
    <property type="evidence" value="ECO:0007669"/>
    <property type="project" value="TreeGrafter"/>
</dbReference>
<keyword evidence="7" id="KW-0325">Glycoprotein</keyword>
<evidence type="ECO:0000256" key="2">
    <source>
        <dbReference type="ARBA" id="ARBA00022525"/>
    </source>
</evidence>
<dbReference type="Gene3D" id="2.60.120.1000">
    <property type="match status" value="2"/>
</dbReference>
<dbReference type="STRING" id="109280.ENSHCOP00000014943"/>
<dbReference type="GO" id="GO:0005581">
    <property type="term" value="C:collagen trimer"/>
    <property type="evidence" value="ECO:0007669"/>
    <property type="project" value="UniProtKB-KW"/>
</dbReference>
<dbReference type="Ensembl" id="ENSHCOT00000027876.1">
    <property type="protein sequence ID" value="ENSHCOP00000014943.1"/>
    <property type="gene ID" value="ENSHCOG00000018486.1"/>
</dbReference>
<evidence type="ECO:0000256" key="8">
    <source>
        <dbReference type="SAM" id="MobiDB-lite"/>
    </source>
</evidence>
<evidence type="ECO:0000256" key="3">
    <source>
        <dbReference type="ARBA" id="ARBA00022530"/>
    </source>
</evidence>
<evidence type="ECO:0000256" key="4">
    <source>
        <dbReference type="ARBA" id="ARBA00022729"/>
    </source>
</evidence>
<feature type="region of interest" description="Disordered" evidence="8">
    <location>
        <begin position="540"/>
        <end position="640"/>
    </location>
</feature>
<keyword evidence="2" id="KW-0964">Secreted</keyword>
<protein>
    <recommendedName>
        <fullName evidence="9">Fibrillar collagen NC1 domain-containing protein</fullName>
    </recommendedName>
</protein>
<dbReference type="OMA" id="AQNYCDY"/>
<dbReference type="Gene3D" id="2.60.120.200">
    <property type="match status" value="1"/>
</dbReference>
<dbReference type="Proteomes" id="UP000264820">
    <property type="component" value="Unplaced"/>
</dbReference>
<evidence type="ECO:0000256" key="6">
    <source>
        <dbReference type="ARBA" id="ARBA00023119"/>
    </source>
</evidence>
<dbReference type="InterPro" id="IPR050149">
    <property type="entry name" value="Collagen_superfamily"/>
</dbReference>
<feature type="compositionally biased region" description="Low complexity" evidence="8">
    <location>
        <begin position="325"/>
        <end position="334"/>
    </location>
</feature>
<keyword evidence="11" id="KW-1185">Reference proteome</keyword>
<organism evidence="10 11">
    <name type="scientific">Hippocampus comes</name>
    <name type="common">Tiger tail seahorse</name>
    <dbReference type="NCBI Taxonomy" id="109280"/>
    <lineage>
        <taxon>Eukaryota</taxon>
        <taxon>Metazoa</taxon>
        <taxon>Chordata</taxon>
        <taxon>Craniata</taxon>
        <taxon>Vertebrata</taxon>
        <taxon>Euteleostomi</taxon>
        <taxon>Actinopterygii</taxon>
        <taxon>Neopterygii</taxon>
        <taxon>Teleostei</taxon>
        <taxon>Neoteleostei</taxon>
        <taxon>Acanthomorphata</taxon>
        <taxon>Syngnathiaria</taxon>
        <taxon>Syngnathiformes</taxon>
        <taxon>Syngnathoidei</taxon>
        <taxon>Syngnathidae</taxon>
        <taxon>Hippocampus</taxon>
    </lineage>
</organism>
<feature type="region of interest" description="Disordered" evidence="8">
    <location>
        <begin position="270"/>
        <end position="334"/>
    </location>
</feature>
<dbReference type="InterPro" id="IPR013320">
    <property type="entry name" value="ConA-like_dom_sf"/>
</dbReference>
<dbReference type="GO" id="GO:0031012">
    <property type="term" value="C:extracellular matrix"/>
    <property type="evidence" value="ECO:0007669"/>
    <property type="project" value="TreeGrafter"/>
</dbReference>
<sequence length="1127" mass="118332">MEPDNAPHSELKGQLGLSGARPIPDGVIPFKSGVILTPRARVQVPLRTVIPASYSASNLSLILSLSLHRINSAFLFSVVSKRGRVQLGVQFIPGRVLVYVSHRNSVGFDYDVHDGRWHSLALEVRGHRVSLHTSCGNRSLHADLKGKKVERLDREGSFLLGKRNHDAVPFEGAICQLDIYPSAEAAHHYCDYVKKHCRQADTHRPVFAPLLPLIDPNVTHTTALASRNTPKATAFSAEGFVFVPSDHLRVGNDTFMYRTPEPALAVSQVDRPGLERPTETVTSSLWSSPTPPTRELPSQTGVDTKEREAHSLVGQGFTDVPRLPEATSESTQASSSRSFFFQHLSTVAPKNLDPEATSAQDVKPTPVIPVTPAAIDDFQTFDLEPTLVSLLAGPPGLKGEPGPPVSQFFQTCVGEFLVQFCQHSVYFGFPGDIGPPGQNGPEGPKGRQGARGFPGPQGTPGLNGDEGPIGPAGPAGIEVRAGDRGKMGTPGPPGESGPMVRSKSWSLVPRALSPLLATCGLNLSCLLCVSVQGLPGKAGDGGLSGEPGDKGDLGPSGNIGEQGLIGQRGEHGIDGEAGPSGPDGVKGEKGDAGAEGAMGDKGEIGQKGEDGPSGPPGLSGVRGQEGKPGKIGEGGKAGDKIPSWGCSPIVNWKLSLKSLGFSPPLHTCLLTASRQGTKGHQGHLGESGPMGEQGAPGFVGLKGARGTIGPVVKHPLGAPGRMGQLGEPGIPGYEVWNSIFFFFKGNPLQGTSGSKGPPGPEGSPGPRGVTGREGLEGLHGMDGLPGTDGSKGAKGEQGEDGGLGLMGKPGPQGKNGETGLPGSQGSFGSKGERGLPGQTGPSGIRGIVGSEGLMGNQGLKGSKGQPGDIGEQGFAGVLGLFGPKGPQGDMGPAGIQGPKGPRGLMVSTSGYSLNYHNMDLPMLDQGTEIFRTLEHLSSLIHSLKNPLGKRNNPARICRDLYNCEQRMYDGTYWIDPNLGCDADTIEVTCNFTAGGQTCLKPVTVSKVEMGVGRIQMNFIHLLSSEAVQHITVHCFNTPVWAAGPSLQHYSQAVSFKTWTGEKIRAGDLLEPLVPRDDCWIKDGRWRQTHFVFQTQEPNLLPIVEISNLPTTEPGSRYHLEVGPVCFL</sequence>
<evidence type="ECO:0000256" key="5">
    <source>
        <dbReference type="ARBA" id="ARBA00022737"/>
    </source>
</evidence>
<proteinExistence type="predicted"/>
<dbReference type="InterPro" id="IPR008160">
    <property type="entry name" value="Collagen"/>
</dbReference>
<dbReference type="PROSITE" id="PS51461">
    <property type="entry name" value="NC1_FIB"/>
    <property type="match status" value="1"/>
</dbReference>
<evidence type="ECO:0000256" key="1">
    <source>
        <dbReference type="ARBA" id="ARBA00004498"/>
    </source>
</evidence>
<dbReference type="Pfam" id="PF01410">
    <property type="entry name" value="COLFI"/>
    <property type="match status" value="2"/>
</dbReference>
<evidence type="ECO:0000256" key="7">
    <source>
        <dbReference type="ARBA" id="ARBA00023180"/>
    </source>
</evidence>
<accession>A0A3Q2YCF7</accession>
<dbReference type="GeneTree" id="ENSGT00940000163466"/>
<keyword evidence="6" id="KW-0176">Collagen</keyword>
<keyword evidence="5" id="KW-0677">Repeat</keyword>
<reference evidence="10" key="2">
    <citation type="submission" date="2025-09" db="UniProtKB">
        <authorList>
            <consortium name="Ensembl"/>
        </authorList>
    </citation>
    <scope>IDENTIFICATION</scope>
</reference>
<dbReference type="FunFam" id="2.60.120.200:FF:000085">
    <property type="entry name" value="collagen alpha-1(XXVII) chain isoform X1"/>
    <property type="match status" value="1"/>
</dbReference>
<keyword evidence="3" id="KW-0272">Extracellular matrix</keyword>
<feature type="region of interest" description="Disordered" evidence="8">
    <location>
        <begin position="747"/>
        <end position="870"/>
    </location>
</feature>
<dbReference type="SUPFAM" id="SSF49899">
    <property type="entry name" value="Concanavalin A-like lectins/glucanases"/>
    <property type="match status" value="1"/>
</dbReference>
<dbReference type="GO" id="GO:0030198">
    <property type="term" value="P:extracellular matrix organization"/>
    <property type="evidence" value="ECO:0007669"/>
    <property type="project" value="TreeGrafter"/>
</dbReference>
<dbReference type="PANTHER" id="PTHR24023">
    <property type="entry name" value="COLLAGEN ALPHA"/>
    <property type="match status" value="1"/>
</dbReference>
<dbReference type="Pfam" id="PF01391">
    <property type="entry name" value="Collagen"/>
    <property type="match status" value="4"/>
</dbReference>
<dbReference type="PANTHER" id="PTHR24023:SF1096">
    <property type="entry name" value="COLLAGEN ALPHA-1(I) CHAIN-LIKE"/>
    <property type="match status" value="1"/>
</dbReference>
<dbReference type="SMART" id="SM00038">
    <property type="entry name" value="COLFI"/>
    <property type="match status" value="1"/>
</dbReference>
<dbReference type="InterPro" id="IPR048287">
    <property type="entry name" value="TSPN-like_N"/>
</dbReference>
<feature type="region of interest" description="Disordered" evidence="8">
    <location>
        <begin position="432"/>
        <end position="502"/>
    </location>
</feature>
<dbReference type="InterPro" id="IPR000885">
    <property type="entry name" value="Fib_collagen_C"/>
</dbReference>
<evidence type="ECO:0000313" key="10">
    <source>
        <dbReference type="Ensembl" id="ENSHCOP00000014943.1"/>
    </source>
</evidence>
<dbReference type="SMART" id="SM00210">
    <property type="entry name" value="TSPN"/>
    <property type="match status" value="1"/>
</dbReference>
<reference evidence="10" key="1">
    <citation type="submission" date="2025-08" db="UniProtKB">
        <authorList>
            <consortium name="Ensembl"/>
        </authorList>
    </citation>
    <scope>IDENTIFICATION</scope>
</reference>
<feature type="domain" description="Fibrillar collagen NC1" evidence="9">
    <location>
        <begin position="927"/>
        <end position="1127"/>
    </location>
</feature>
<feature type="compositionally biased region" description="Basic and acidic residues" evidence="8">
    <location>
        <begin position="585"/>
        <end position="610"/>
    </location>
</feature>
<evidence type="ECO:0000259" key="9">
    <source>
        <dbReference type="PROSITE" id="PS51461"/>
    </source>
</evidence>
<dbReference type="GO" id="GO:0005615">
    <property type="term" value="C:extracellular space"/>
    <property type="evidence" value="ECO:0007669"/>
    <property type="project" value="TreeGrafter"/>
</dbReference>
<name>A0A3Q2YCF7_HIPCM</name>
<feature type="compositionally biased region" description="Low complexity" evidence="8">
    <location>
        <begin position="468"/>
        <end position="477"/>
    </location>
</feature>
<dbReference type="AlphaFoldDB" id="A0A3Q2YCF7"/>
<keyword evidence="4" id="KW-0732">Signal</keyword>